<name>A0A261EWC3_9BIFI</name>
<evidence type="ECO:0000256" key="1">
    <source>
        <dbReference type="ARBA" id="ARBA00000198"/>
    </source>
</evidence>
<dbReference type="PANTHER" id="PTHR43071:SF1">
    <property type="entry name" value="2-AMINO-4-HYDROXY-6-HYDROXYMETHYLDIHYDROPTERIDINE PYROPHOSPHOKINASE"/>
    <property type="match status" value="1"/>
</dbReference>
<dbReference type="SMART" id="SM00905">
    <property type="entry name" value="FolB"/>
    <property type="match status" value="1"/>
</dbReference>
<evidence type="ECO:0000259" key="11">
    <source>
        <dbReference type="PROSITE" id="PS00794"/>
    </source>
</evidence>
<dbReference type="NCBIfam" id="TIGR00525">
    <property type="entry name" value="folB"/>
    <property type="match status" value="1"/>
</dbReference>
<dbReference type="GO" id="GO:0003848">
    <property type="term" value="F:2-amino-4-hydroxy-6-hydroxymethyldihydropteridine diphosphokinase activity"/>
    <property type="evidence" value="ECO:0007669"/>
    <property type="project" value="UniProtKB-EC"/>
</dbReference>
<dbReference type="UniPathway" id="UPA00077">
    <property type="reaction ID" value="UER00154"/>
</dbReference>
<dbReference type="NCBIfam" id="TIGR00526">
    <property type="entry name" value="folB_dom"/>
    <property type="match status" value="1"/>
</dbReference>
<comment type="function">
    <text evidence="9">Catalyzes the conversion of 7,8-dihydroneopterin to 6-hydroxymethyl-7,8-dihydropterin.</text>
</comment>
<dbReference type="Gene3D" id="3.30.70.560">
    <property type="entry name" value="7,8-Dihydro-6-hydroxymethylpterin-pyrophosphokinase HPPK"/>
    <property type="match status" value="1"/>
</dbReference>
<feature type="region of interest" description="Disordered" evidence="10">
    <location>
        <begin position="121"/>
        <end position="164"/>
    </location>
</feature>
<dbReference type="Proteomes" id="UP000216454">
    <property type="component" value="Unassembled WGS sequence"/>
</dbReference>
<evidence type="ECO:0000256" key="5">
    <source>
        <dbReference type="ARBA" id="ARBA00022741"/>
    </source>
</evidence>
<dbReference type="EMBL" id="MWWQ01000009">
    <property type="protein sequence ID" value="OZG51151.1"/>
    <property type="molecule type" value="Genomic_DNA"/>
</dbReference>
<dbReference type="OrthoDB" id="9808041at2"/>
<gene>
    <name evidence="12" type="ORF">PSSU_1088</name>
</gene>
<sequence length="368" mass="38955">MAQLDVITLTGVQADGTHGVLESEHHELQPFVVDAVMWVDMHDACRSDDLADTVSYSQIAERIISVIHGEHCDLIERLAQKIADSVLLSYRVRRVRVTVHKPKAPIPVPFADVSVTVTREQTEAGDATGAGLKTGASLLGNDGRDDDDGNDDSDGGDGGDSRGVVQPTVASAASIASAASAAGRSSDTTGAPRTHHAVIAMGGNLGDVASTMRSAIVAIDGFPGTQVTGISPLYRTTPWGMEPGTPDFLNAVIQLDTTLDAHTLLSSLQLVETAHGRSREVHWGSRPLDLDIIDFDARVSADPELTLPHPRAWQRAFVLAPWLDLDPDARIAGEHGGAARDLLAKAPDRAAIEKVSDSWILSAGQAMN</sequence>
<comment type="similarity">
    <text evidence="3">In the N-terminal section; belongs to the DHNA family.</text>
</comment>
<keyword evidence="9" id="KW-0456">Lyase</keyword>
<evidence type="ECO:0000313" key="12">
    <source>
        <dbReference type="EMBL" id="OZG51151.1"/>
    </source>
</evidence>
<dbReference type="InterPro" id="IPR035907">
    <property type="entry name" value="Hppk_sf"/>
</dbReference>
<comment type="pathway">
    <text evidence="2">Cofactor biosynthesis; tetrahydrofolate biosynthesis; 2-amino-4-hydroxy-6-hydroxymethyl-7,8-dihydropteridine diphosphate from 7,8-dihydroneopterin triphosphate: step 4/4.</text>
</comment>
<dbReference type="CDD" id="cd00534">
    <property type="entry name" value="DHNA_DHNTPE"/>
    <property type="match status" value="1"/>
</dbReference>
<dbReference type="RefSeq" id="WP_094691439.1">
    <property type="nucleotide sequence ID" value="NZ_MWWQ01000009.1"/>
</dbReference>
<evidence type="ECO:0000256" key="3">
    <source>
        <dbReference type="ARBA" id="ARBA00009640"/>
    </source>
</evidence>
<dbReference type="NCBIfam" id="TIGR01498">
    <property type="entry name" value="folK"/>
    <property type="match status" value="1"/>
</dbReference>
<dbReference type="PROSITE" id="PS00794">
    <property type="entry name" value="HPPK"/>
    <property type="match status" value="1"/>
</dbReference>
<dbReference type="InterPro" id="IPR006156">
    <property type="entry name" value="Dihydroneopterin_aldolase"/>
</dbReference>
<keyword evidence="6" id="KW-0418">Kinase</keyword>
<dbReference type="Gene3D" id="3.30.1130.10">
    <property type="match status" value="1"/>
</dbReference>
<evidence type="ECO:0000256" key="10">
    <source>
        <dbReference type="SAM" id="MobiDB-lite"/>
    </source>
</evidence>
<dbReference type="GO" id="GO:0016301">
    <property type="term" value="F:kinase activity"/>
    <property type="evidence" value="ECO:0007669"/>
    <property type="project" value="UniProtKB-KW"/>
</dbReference>
<dbReference type="GO" id="GO:0004150">
    <property type="term" value="F:dihydroneopterin aldolase activity"/>
    <property type="evidence" value="ECO:0007669"/>
    <property type="project" value="UniProtKB-UniRule"/>
</dbReference>
<feature type="domain" description="7,8-dihydro-6-hydroxymethylpterin-pyrophosphokinase" evidence="11">
    <location>
        <begin position="282"/>
        <end position="293"/>
    </location>
</feature>
<comment type="similarity">
    <text evidence="9">Belongs to the DHNA family.</text>
</comment>
<dbReference type="EC" id="2.7.6.3" evidence="9"/>
<dbReference type="Pfam" id="PF01288">
    <property type="entry name" value="HPPK"/>
    <property type="match status" value="1"/>
</dbReference>
<dbReference type="GO" id="GO:0046654">
    <property type="term" value="P:tetrahydrofolate biosynthetic process"/>
    <property type="evidence" value="ECO:0007669"/>
    <property type="project" value="UniProtKB-UniRule"/>
</dbReference>
<organism evidence="12 13">
    <name type="scientific">Pseudoscardovia suis</name>
    <dbReference type="NCBI Taxonomy" id="987063"/>
    <lineage>
        <taxon>Bacteria</taxon>
        <taxon>Bacillati</taxon>
        <taxon>Actinomycetota</taxon>
        <taxon>Actinomycetes</taxon>
        <taxon>Bifidobacteriales</taxon>
        <taxon>Bifidobacteriaceae</taxon>
        <taxon>Pseudoscardovia</taxon>
    </lineage>
</organism>
<dbReference type="Pfam" id="PF02152">
    <property type="entry name" value="FolB"/>
    <property type="match status" value="1"/>
</dbReference>
<comment type="catalytic activity">
    <reaction evidence="1">
        <text>6-hydroxymethyl-7,8-dihydropterin + ATP = (7,8-dihydropterin-6-yl)methyl diphosphate + AMP + H(+)</text>
        <dbReference type="Rhea" id="RHEA:11412"/>
        <dbReference type="ChEBI" id="CHEBI:15378"/>
        <dbReference type="ChEBI" id="CHEBI:30616"/>
        <dbReference type="ChEBI" id="CHEBI:44841"/>
        <dbReference type="ChEBI" id="CHEBI:72950"/>
        <dbReference type="ChEBI" id="CHEBI:456215"/>
        <dbReference type="EC" id="2.7.6.3"/>
    </reaction>
</comment>
<keyword evidence="5" id="KW-0547">Nucleotide-binding</keyword>
<dbReference type="AlphaFoldDB" id="A0A261EWC3"/>
<evidence type="ECO:0000256" key="8">
    <source>
        <dbReference type="ARBA" id="ARBA00022909"/>
    </source>
</evidence>
<reference evidence="12 13" key="1">
    <citation type="journal article" date="2017" name="BMC Genomics">
        <title>Comparative genomic and phylogenomic analyses of the Bifidobacteriaceae family.</title>
        <authorList>
            <person name="Lugli G.A."/>
            <person name="Milani C."/>
            <person name="Turroni F."/>
            <person name="Duranti S."/>
            <person name="Mancabelli L."/>
            <person name="Mangifesta M."/>
            <person name="Ferrario C."/>
            <person name="Modesto M."/>
            <person name="Mattarelli P."/>
            <person name="Jiri K."/>
            <person name="van Sinderen D."/>
            <person name="Ventura M."/>
        </authorList>
    </citation>
    <scope>NUCLEOTIDE SEQUENCE [LARGE SCALE GENOMIC DNA]</scope>
    <source>
        <strain evidence="12 13">DSM 24744</strain>
    </source>
</reference>
<dbReference type="CDD" id="cd00483">
    <property type="entry name" value="HPPK"/>
    <property type="match status" value="1"/>
</dbReference>
<accession>A0A261EWC3</accession>
<comment type="caution">
    <text evidence="12">The sequence shown here is derived from an EMBL/GenBank/DDBJ whole genome shotgun (WGS) entry which is preliminary data.</text>
</comment>
<evidence type="ECO:0000256" key="6">
    <source>
        <dbReference type="ARBA" id="ARBA00022777"/>
    </source>
</evidence>
<evidence type="ECO:0000313" key="13">
    <source>
        <dbReference type="Proteomes" id="UP000216454"/>
    </source>
</evidence>
<dbReference type="SUPFAM" id="SSF55083">
    <property type="entry name" value="6-hydroxymethyl-7,8-dihydropterin pyrophosphokinase, HPPK"/>
    <property type="match status" value="1"/>
</dbReference>
<evidence type="ECO:0000256" key="2">
    <source>
        <dbReference type="ARBA" id="ARBA00005051"/>
    </source>
</evidence>
<keyword evidence="8 9" id="KW-0289">Folate biosynthesis</keyword>
<dbReference type="GO" id="GO:0046656">
    <property type="term" value="P:folic acid biosynthetic process"/>
    <property type="evidence" value="ECO:0007669"/>
    <property type="project" value="UniProtKB-UniRule"/>
</dbReference>
<dbReference type="InterPro" id="IPR000550">
    <property type="entry name" value="Hppk"/>
</dbReference>
<keyword evidence="4" id="KW-0808">Transferase</keyword>
<dbReference type="InterPro" id="IPR006157">
    <property type="entry name" value="FolB_dom"/>
</dbReference>
<protein>
    <recommendedName>
        <fullName evidence="9">Bifunctional folate synthesis protein</fullName>
    </recommendedName>
    <domain>
        <recommendedName>
            <fullName evidence="9">Dihydroneopterin aldolase</fullName>
            <shortName evidence="9">DHNA</shortName>
            <ecNumber evidence="9">4.1.2.25</ecNumber>
        </recommendedName>
        <alternativeName>
            <fullName evidence="9">7,8-dihydroneopterin aldolase</fullName>
        </alternativeName>
    </domain>
    <domain>
        <recommendedName>
            <fullName evidence="9">2-amino-4-hydroxy-6-hydroxymethyldihydropteridine pyrophosphokinase</fullName>
            <ecNumber evidence="9">2.7.6.3</ecNumber>
        </recommendedName>
        <alternativeName>
            <fullName evidence="9">6-hydroxymethyl-7,8-dihydropterin pyrophosphokinase</fullName>
            <shortName evidence="9">PPPK</shortName>
        </alternativeName>
        <alternativeName>
            <fullName evidence="9">7,8-dihydro-6-hydroxymethylpterin pyrophosphokinase</fullName>
            <shortName evidence="9">HPPK</shortName>
        </alternativeName>
    </domain>
</protein>
<dbReference type="EC" id="4.1.2.25" evidence="9"/>
<dbReference type="GO" id="GO:0005524">
    <property type="term" value="F:ATP binding"/>
    <property type="evidence" value="ECO:0007669"/>
    <property type="project" value="UniProtKB-KW"/>
</dbReference>
<evidence type="ECO:0000256" key="9">
    <source>
        <dbReference type="RuleBase" id="RU362079"/>
    </source>
</evidence>
<evidence type="ECO:0000256" key="7">
    <source>
        <dbReference type="ARBA" id="ARBA00022840"/>
    </source>
</evidence>
<dbReference type="PANTHER" id="PTHR43071">
    <property type="entry name" value="2-AMINO-4-HYDROXY-6-HYDROXYMETHYLDIHYDROPTERIDINE PYROPHOSPHOKINASE"/>
    <property type="match status" value="1"/>
</dbReference>
<comment type="catalytic activity">
    <reaction evidence="9">
        <text>7,8-dihydroneopterin = 6-hydroxymethyl-7,8-dihydropterin + glycolaldehyde</text>
        <dbReference type="Rhea" id="RHEA:10540"/>
        <dbReference type="ChEBI" id="CHEBI:17001"/>
        <dbReference type="ChEBI" id="CHEBI:17071"/>
        <dbReference type="ChEBI" id="CHEBI:44841"/>
        <dbReference type="EC" id="4.1.2.25"/>
    </reaction>
</comment>
<evidence type="ECO:0000256" key="4">
    <source>
        <dbReference type="ARBA" id="ARBA00022679"/>
    </source>
</evidence>
<proteinExistence type="inferred from homology"/>
<comment type="pathway">
    <text evidence="9">Cofactor biosynthesis; tetrahydrofolate biosynthesis; 2-amino-4-hydroxy-6-hydroxymethyl-7,8-dihydropteridine diphosphate from 7,8-dihydroneopterin triphosphate: step 3/4.</text>
</comment>
<dbReference type="SUPFAM" id="SSF55620">
    <property type="entry name" value="Tetrahydrobiopterin biosynthesis enzymes-like"/>
    <property type="match status" value="1"/>
</dbReference>
<keyword evidence="7" id="KW-0067">ATP-binding</keyword>
<feature type="compositionally biased region" description="Acidic residues" evidence="10">
    <location>
        <begin position="144"/>
        <end position="157"/>
    </location>
</feature>
<keyword evidence="13" id="KW-1185">Reference proteome</keyword>
<dbReference type="InterPro" id="IPR043133">
    <property type="entry name" value="GTP-CH-I_C/QueF"/>
</dbReference>